<comment type="caution">
    <text evidence="1">The sequence shown here is derived from an EMBL/GenBank/DDBJ whole genome shotgun (WGS) entry which is preliminary data.</text>
</comment>
<name>A0A9X0BCK0_9EURO</name>
<reference evidence="1" key="2">
    <citation type="journal article" date="2023" name="IMA Fungus">
        <title>Comparative genomic study of the Penicillium genus elucidates a diverse pangenome and 15 lateral gene transfer events.</title>
        <authorList>
            <person name="Petersen C."/>
            <person name="Sorensen T."/>
            <person name="Nielsen M.R."/>
            <person name="Sondergaard T.E."/>
            <person name="Sorensen J.L."/>
            <person name="Fitzpatrick D.A."/>
            <person name="Frisvad J.C."/>
            <person name="Nielsen K.L."/>
        </authorList>
    </citation>
    <scope>NUCLEOTIDE SEQUENCE</scope>
    <source>
        <strain evidence="1">IBT 29677</strain>
    </source>
</reference>
<organism evidence="1 2">
    <name type="scientific">Penicillium cosmopolitanum</name>
    <dbReference type="NCBI Taxonomy" id="1131564"/>
    <lineage>
        <taxon>Eukaryota</taxon>
        <taxon>Fungi</taxon>
        <taxon>Dikarya</taxon>
        <taxon>Ascomycota</taxon>
        <taxon>Pezizomycotina</taxon>
        <taxon>Eurotiomycetes</taxon>
        <taxon>Eurotiomycetidae</taxon>
        <taxon>Eurotiales</taxon>
        <taxon>Aspergillaceae</taxon>
        <taxon>Penicillium</taxon>
    </lineage>
</organism>
<dbReference type="RefSeq" id="XP_056491924.1">
    <property type="nucleotide sequence ID" value="XM_056626129.1"/>
</dbReference>
<keyword evidence="2" id="KW-1185">Reference proteome</keyword>
<dbReference type="Proteomes" id="UP001147747">
    <property type="component" value="Unassembled WGS sequence"/>
</dbReference>
<protein>
    <submittedName>
        <fullName evidence="1">Uncharacterized protein</fullName>
    </submittedName>
</protein>
<evidence type="ECO:0000313" key="2">
    <source>
        <dbReference type="Proteomes" id="UP001147747"/>
    </source>
</evidence>
<accession>A0A9X0BCK0</accession>
<dbReference type="GeneID" id="81365109"/>
<sequence length="270" mass="30058">MLLVGGHFDTLIIGDIPGNVIQHQHYRILTDRAQKHTVDSSKSRRKRAKRNFQGTFLLAKCTVHQRLAAARHRGPASTPSPTTDFRVFLGNIKAPTSTRFSYRRTLPLLPSLCPPHQLAHLARDQKPMPLLGTIVGLKSEMGVQNAGSDWNYDSVLMERTRLPATSKTWFRPTFSNSRTNGLRFQGTKSGLTFSPLATPFALEGITLYDGNPGPPIGKECNLVLSCRLTTVRCINNYLCTDKALASVFRNRSNFALTYVDLHSFGEVDMS</sequence>
<dbReference type="EMBL" id="JAPZBU010000004">
    <property type="protein sequence ID" value="KAJ5407609.1"/>
    <property type="molecule type" value="Genomic_DNA"/>
</dbReference>
<reference evidence="1" key="1">
    <citation type="submission" date="2022-12" db="EMBL/GenBank/DDBJ databases">
        <authorList>
            <person name="Petersen C."/>
        </authorList>
    </citation>
    <scope>NUCLEOTIDE SEQUENCE</scope>
    <source>
        <strain evidence="1">IBT 29677</strain>
    </source>
</reference>
<proteinExistence type="predicted"/>
<gene>
    <name evidence="1" type="ORF">N7509_001492</name>
</gene>
<dbReference type="AlphaFoldDB" id="A0A9X0BCK0"/>
<evidence type="ECO:0000313" key="1">
    <source>
        <dbReference type="EMBL" id="KAJ5407609.1"/>
    </source>
</evidence>